<feature type="domain" description="3-hydroxyacyl-CoA dehydrogenase C-terminal" evidence="4">
    <location>
        <begin position="180"/>
        <end position="275"/>
    </location>
</feature>
<dbReference type="PANTHER" id="PTHR48075:SF5">
    <property type="entry name" value="3-HYDROXYBUTYRYL-COA DEHYDROGENASE"/>
    <property type="match status" value="1"/>
</dbReference>
<keyword evidence="3 6" id="KW-0560">Oxidoreductase</keyword>
<dbReference type="InterPro" id="IPR006108">
    <property type="entry name" value="3HC_DH_C"/>
</dbReference>
<dbReference type="EMBL" id="JBHUFV010000033">
    <property type="protein sequence ID" value="MFD1933856.1"/>
    <property type="molecule type" value="Genomic_DNA"/>
</dbReference>
<dbReference type="GO" id="GO:0003857">
    <property type="term" value="F:(3S)-3-hydroxyacyl-CoA dehydrogenase (NAD+) activity"/>
    <property type="evidence" value="ECO:0007669"/>
    <property type="project" value="UniProtKB-EC"/>
</dbReference>
<evidence type="ECO:0000256" key="3">
    <source>
        <dbReference type="ARBA" id="ARBA00023002"/>
    </source>
</evidence>
<dbReference type="InterPro" id="IPR036291">
    <property type="entry name" value="NAD(P)-bd_dom_sf"/>
</dbReference>
<reference evidence="7" key="1">
    <citation type="journal article" date="2019" name="Int. J. Syst. Evol. Microbiol.">
        <title>The Global Catalogue of Microorganisms (GCM) 10K type strain sequencing project: providing services to taxonomists for standard genome sequencing and annotation.</title>
        <authorList>
            <consortium name="The Broad Institute Genomics Platform"/>
            <consortium name="The Broad Institute Genome Sequencing Center for Infectious Disease"/>
            <person name="Wu L."/>
            <person name="Ma J."/>
        </authorList>
    </citation>
    <scope>NUCLEOTIDE SEQUENCE [LARGE SCALE GENOMIC DNA]</scope>
    <source>
        <strain evidence="7">ICMP 6774ER</strain>
    </source>
</reference>
<proteinExistence type="inferred from homology"/>
<evidence type="ECO:0000259" key="4">
    <source>
        <dbReference type="Pfam" id="PF00725"/>
    </source>
</evidence>
<keyword evidence="7" id="KW-1185">Reference proteome</keyword>
<dbReference type="Pfam" id="PF02737">
    <property type="entry name" value="3HCDH_N"/>
    <property type="match status" value="1"/>
</dbReference>
<dbReference type="InterPro" id="IPR008927">
    <property type="entry name" value="6-PGluconate_DH-like_C_sf"/>
</dbReference>
<evidence type="ECO:0000259" key="5">
    <source>
        <dbReference type="Pfam" id="PF02737"/>
    </source>
</evidence>
<dbReference type="SUPFAM" id="SSF48179">
    <property type="entry name" value="6-phosphogluconate dehydrogenase C-terminal domain-like"/>
    <property type="match status" value="1"/>
</dbReference>
<evidence type="ECO:0000256" key="1">
    <source>
        <dbReference type="ARBA" id="ARBA00005086"/>
    </source>
</evidence>
<protein>
    <submittedName>
        <fullName evidence="6">3-hydroxyacyl-CoA dehydrogenase family protein</fullName>
        <ecNumber evidence="6">1.1.1.35</ecNumber>
    </submittedName>
</protein>
<dbReference type="RefSeq" id="WP_379573895.1">
    <property type="nucleotide sequence ID" value="NZ_JBHUFV010000033.1"/>
</dbReference>
<dbReference type="InterPro" id="IPR006176">
    <property type="entry name" value="3-OHacyl-CoA_DH_NAD-bd"/>
</dbReference>
<name>A0ABW4SWH5_9ACTN</name>
<evidence type="ECO:0000313" key="6">
    <source>
        <dbReference type="EMBL" id="MFD1933856.1"/>
    </source>
</evidence>
<dbReference type="Proteomes" id="UP001597368">
    <property type="component" value="Unassembled WGS sequence"/>
</dbReference>
<accession>A0ABW4SWH5</accession>
<gene>
    <name evidence="6" type="ORF">ACFSKW_20550</name>
</gene>
<comment type="similarity">
    <text evidence="2">Belongs to the 3-hydroxyacyl-CoA dehydrogenase family.</text>
</comment>
<comment type="pathway">
    <text evidence="1">Lipid metabolism; butanoate metabolism.</text>
</comment>
<dbReference type="InterPro" id="IPR022694">
    <property type="entry name" value="3-OHacyl-CoA_DH"/>
</dbReference>
<sequence>MAVRVAVIGGGRMGAGIAQVFLAAGARVTVQEADDAAAAAAQERIARGLRTAESRQQDVRADEALRRLTLGPVPEAADLVIEAVPEDPKLKVEVLAAAEARIRPRALLATNTSSLSISELSAGLDVPHRLIGLHFFNPVPVQRLVEIVVTPQTPPGVLAAARRHVEALGKTGVVVNDSPGFATSRLGVLLGLEAIRMVEEGVAGAEDIDTAMTLGYSHPMGPLRLGDLVGLDVRLAVAEYLHARLGPRFEPPALLREMVARGELGRKTGRGFYTWDS</sequence>
<evidence type="ECO:0000256" key="2">
    <source>
        <dbReference type="ARBA" id="ARBA00009463"/>
    </source>
</evidence>
<dbReference type="EC" id="1.1.1.35" evidence="6"/>
<dbReference type="PANTHER" id="PTHR48075">
    <property type="entry name" value="3-HYDROXYACYL-COA DEHYDROGENASE FAMILY PROTEIN"/>
    <property type="match status" value="1"/>
</dbReference>
<comment type="caution">
    <text evidence="6">The sequence shown here is derived from an EMBL/GenBank/DDBJ whole genome shotgun (WGS) entry which is preliminary data.</text>
</comment>
<evidence type="ECO:0000313" key="7">
    <source>
        <dbReference type="Proteomes" id="UP001597368"/>
    </source>
</evidence>
<dbReference type="SUPFAM" id="SSF51735">
    <property type="entry name" value="NAD(P)-binding Rossmann-fold domains"/>
    <property type="match status" value="1"/>
</dbReference>
<dbReference type="Pfam" id="PF00725">
    <property type="entry name" value="3HCDH"/>
    <property type="match status" value="1"/>
</dbReference>
<dbReference type="PIRSF" id="PIRSF000105">
    <property type="entry name" value="HCDH"/>
    <property type="match status" value="1"/>
</dbReference>
<dbReference type="InterPro" id="IPR013328">
    <property type="entry name" value="6PGD_dom2"/>
</dbReference>
<dbReference type="Gene3D" id="3.40.50.720">
    <property type="entry name" value="NAD(P)-binding Rossmann-like Domain"/>
    <property type="match status" value="1"/>
</dbReference>
<feature type="domain" description="3-hydroxyacyl-CoA dehydrogenase NAD binding" evidence="5">
    <location>
        <begin position="5"/>
        <end position="177"/>
    </location>
</feature>
<organism evidence="6 7">
    <name type="scientific">Nonomuraea mangrovi</name>
    <dbReference type="NCBI Taxonomy" id="2316207"/>
    <lineage>
        <taxon>Bacteria</taxon>
        <taxon>Bacillati</taxon>
        <taxon>Actinomycetota</taxon>
        <taxon>Actinomycetes</taxon>
        <taxon>Streptosporangiales</taxon>
        <taxon>Streptosporangiaceae</taxon>
        <taxon>Nonomuraea</taxon>
    </lineage>
</organism>
<dbReference type="Gene3D" id="1.10.1040.10">
    <property type="entry name" value="N-(1-d-carboxylethyl)-l-norvaline Dehydrogenase, domain 2"/>
    <property type="match status" value="1"/>
</dbReference>